<keyword evidence="1 3" id="KW-0853">WD repeat</keyword>
<dbReference type="InterPro" id="IPR036322">
    <property type="entry name" value="WD40_repeat_dom_sf"/>
</dbReference>
<proteinExistence type="predicted"/>
<dbReference type="SUPFAM" id="SSF50978">
    <property type="entry name" value="WD40 repeat-like"/>
    <property type="match status" value="1"/>
</dbReference>
<gene>
    <name evidence="4" type="primary">GLE2</name>
    <name evidence="4" type="ORF">H4R26_004407</name>
</gene>
<protein>
    <submittedName>
        <fullName evidence="4">RNA export factor gle2</fullName>
    </submittedName>
</protein>
<keyword evidence="5" id="KW-1185">Reference proteome</keyword>
<dbReference type="PANTHER" id="PTHR10971">
    <property type="entry name" value="MRNA EXPORT FACTOR AND BUB3"/>
    <property type="match status" value="1"/>
</dbReference>
<keyword evidence="2" id="KW-0677">Repeat</keyword>
<feature type="repeat" description="WD" evidence="3">
    <location>
        <begin position="309"/>
        <end position="353"/>
    </location>
</feature>
<dbReference type="OrthoDB" id="256303at2759"/>
<evidence type="ECO:0000256" key="2">
    <source>
        <dbReference type="ARBA" id="ARBA00022737"/>
    </source>
</evidence>
<reference evidence="4" key="1">
    <citation type="submission" date="2022-07" db="EMBL/GenBank/DDBJ databases">
        <title>Phylogenomic reconstructions and comparative analyses of Kickxellomycotina fungi.</title>
        <authorList>
            <person name="Reynolds N.K."/>
            <person name="Stajich J.E."/>
            <person name="Barry K."/>
            <person name="Grigoriev I.V."/>
            <person name="Crous P."/>
            <person name="Smith M.E."/>
        </authorList>
    </citation>
    <scope>NUCLEOTIDE SEQUENCE</scope>
    <source>
        <strain evidence="4">IMI 214461</strain>
    </source>
</reference>
<dbReference type="AlphaFoldDB" id="A0A9W8BB71"/>
<sequence length="548" mass="60077">MTLTPATAEAPDDVDMFHMFKALEWTEDVLWDLTGLPDTFADILLHCKGIFYDEHNALAHQAVALELLGFTNSAKSLFDANGPDMLQRAIESATTSAVFASTLASISEAYYFLRALDAFALDDISVNELAKLLLLDDQGAVVACTHADVASALDACLSRLDVKYPGIRLYANCAMLEANIAQEFGTSHEHLYSLRSELPVDGNLYMAILKCIIECARENMTCSQVVNKARCLFVGAKSEYWPTVASFIFELQGDDDGDGVDDAIAHGINNMDISDAPSNAISDGTKVASGGADKAGRMFDISTGQASQIAQHDAPIRCMKFVEADNSSPIVATAGWDKMLKYWDLRQQAPIATVTLPERAYAMDCNHPLLVVATAERKILIFDMNNPTVPFETTESPLKWQTRTVSCFNKKDGYSIGSIEGRVGIQYVDAKMKEKCFSFKCHRDTTNPMEAMVYSINSITHHPVYGTFATGSNDGSFMFWDKDARQKLKSHTNVGGPILSTAFNGDGKLFAYAIGYDWAQGYKGHTSAVKNTIMLHAVTDEDVKPKQK</sequence>
<evidence type="ECO:0000313" key="4">
    <source>
        <dbReference type="EMBL" id="KAJ2000879.1"/>
    </source>
</evidence>
<name>A0A9W8BB71_9FUNG</name>
<dbReference type="SMART" id="SM00320">
    <property type="entry name" value="WD40"/>
    <property type="match status" value="3"/>
</dbReference>
<dbReference type="EMBL" id="JANBQF010000474">
    <property type="protein sequence ID" value="KAJ2000879.1"/>
    <property type="molecule type" value="Genomic_DNA"/>
</dbReference>
<dbReference type="Proteomes" id="UP001150907">
    <property type="component" value="Unassembled WGS sequence"/>
</dbReference>
<dbReference type="Gene3D" id="2.130.10.10">
    <property type="entry name" value="YVTN repeat-like/Quinoprotein amine dehydrogenase"/>
    <property type="match status" value="1"/>
</dbReference>
<comment type="caution">
    <text evidence="4">The sequence shown here is derived from an EMBL/GenBank/DDBJ whole genome shotgun (WGS) entry which is preliminary data.</text>
</comment>
<evidence type="ECO:0000256" key="1">
    <source>
        <dbReference type="ARBA" id="ARBA00022574"/>
    </source>
</evidence>
<accession>A0A9W8BB71</accession>
<organism evidence="4 5">
    <name type="scientific">Coemansia thaxteri</name>
    <dbReference type="NCBI Taxonomy" id="2663907"/>
    <lineage>
        <taxon>Eukaryota</taxon>
        <taxon>Fungi</taxon>
        <taxon>Fungi incertae sedis</taxon>
        <taxon>Zoopagomycota</taxon>
        <taxon>Kickxellomycotina</taxon>
        <taxon>Kickxellomycetes</taxon>
        <taxon>Kickxellales</taxon>
        <taxon>Kickxellaceae</taxon>
        <taxon>Coemansia</taxon>
    </lineage>
</organism>
<dbReference type="InterPro" id="IPR015943">
    <property type="entry name" value="WD40/YVTN_repeat-like_dom_sf"/>
</dbReference>
<dbReference type="InterPro" id="IPR001680">
    <property type="entry name" value="WD40_rpt"/>
</dbReference>
<feature type="repeat" description="WD" evidence="3">
    <location>
        <begin position="449"/>
        <end position="490"/>
    </location>
</feature>
<dbReference type="Pfam" id="PF00400">
    <property type="entry name" value="WD40"/>
    <property type="match status" value="2"/>
</dbReference>
<evidence type="ECO:0000256" key="3">
    <source>
        <dbReference type="PROSITE-ProRule" id="PRU00221"/>
    </source>
</evidence>
<evidence type="ECO:0000313" key="5">
    <source>
        <dbReference type="Proteomes" id="UP001150907"/>
    </source>
</evidence>
<dbReference type="PROSITE" id="PS50082">
    <property type="entry name" value="WD_REPEATS_2"/>
    <property type="match status" value="2"/>
</dbReference>